<comment type="function">
    <text evidence="2">Catalyzes a salvage reaction resulting in the formation of AMP, that is energically less costly than de novo synthesis.</text>
</comment>
<reference evidence="12" key="1">
    <citation type="submission" date="2014-05" db="EMBL/GenBank/DDBJ databases">
        <title>Key roles for freshwater Actinobacteria revealed by deep metagenomic sequencing.</title>
        <authorList>
            <person name="Ghai R."/>
            <person name="Mizuno C.M."/>
            <person name="Picazo A."/>
            <person name="Camacho A."/>
            <person name="Rodriguez-Valera F."/>
        </authorList>
    </citation>
    <scope>NUCLEOTIDE SEQUENCE</scope>
</reference>
<dbReference type="UniPathway" id="UPA00588">
    <property type="reaction ID" value="UER00646"/>
</dbReference>
<evidence type="ECO:0000256" key="5">
    <source>
        <dbReference type="ARBA" id="ARBA00008391"/>
    </source>
</evidence>
<evidence type="ECO:0000256" key="10">
    <source>
        <dbReference type="ARBA" id="ARBA00022726"/>
    </source>
</evidence>
<keyword evidence="7" id="KW-0963">Cytoplasm</keyword>
<dbReference type="GO" id="GO:0006166">
    <property type="term" value="P:purine ribonucleoside salvage"/>
    <property type="evidence" value="ECO:0007669"/>
    <property type="project" value="UniProtKB-KW"/>
</dbReference>
<dbReference type="AlphaFoldDB" id="A0A094Q7J9"/>
<name>A0A094Q7J9_9ZZZZ</name>
<evidence type="ECO:0000259" key="11">
    <source>
        <dbReference type="Pfam" id="PF00156"/>
    </source>
</evidence>
<protein>
    <recommendedName>
        <fullName evidence="6">adenine phosphoribosyltransferase</fullName>
        <ecNumber evidence="6">2.4.2.7</ecNumber>
    </recommendedName>
</protein>
<dbReference type="GO" id="GO:0044209">
    <property type="term" value="P:AMP salvage"/>
    <property type="evidence" value="ECO:0007669"/>
    <property type="project" value="UniProtKB-UniPathway"/>
</dbReference>
<accession>A0A094Q7J9</accession>
<dbReference type="NCBIfam" id="NF002636">
    <property type="entry name" value="PRK02304.1-5"/>
    <property type="match status" value="1"/>
</dbReference>
<evidence type="ECO:0000256" key="4">
    <source>
        <dbReference type="ARBA" id="ARBA00004659"/>
    </source>
</evidence>
<sequence>MQLADALALIRPVPDFPIPGILFQDISPLLADAKAFALITEEFAMTKQPFNAVAGIESRGFILGSAVAVDCAVSFLPVRKAGKLPGSVIKREYGLEYGSDALEVQADALASINNPQVLLIDDVLATGGTLIAALELIGDLTGQVIEVVVLLEIAELGGRERILNAYPDLPLRALVTI</sequence>
<keyword evidence="9" id="KW-0808">Transferase</keyword>
<evidence type="ECO:0000256" key="9">
    <source>
        <dbReference type="ARBA" id="ARBA00022679"/>
    </source>
</evidence>
<dbReference type="EC" id="2.4.2.7" evidence="6"/>
<dbReference type="InterPro" id="IPR000836">
    <property type="entry name" value="PRTase_dom"/>
</dbReference>
<dbReference type="InterPro" id="IPR029057">
    <property type="entry name" value="PRTase-like"/>
</dbReference>
<comment type="catalytic activity">
    <reaction evidence="1">
        <text>AMP + diphosphate = 5-phospho-alpha-D-ribose 1-diphosphate + adenine</text>
        <dbReference type="Rhea" id="RHEA:16609"/>
        <dbReference type="ChEBI" id="CHEBI:16708"/>
        <dbReference type="ChEBI" id="CHEBI:33019"/>
        <dbReference type="ChEBI" id="CHEBI:58017"/>
        <dbReference type="ChEBI" id="CHEBI:456215"/>
        <dbReference type="EC" id="2.4.2.7"/>
    </reaction>
</comment>
<dbReference type="FunFam" id="3.40.50.2020:FF:000021">
    <property type="entry name" value="Adenine phosphoribosyltransferase"/>
    <property type="match status" value="1"/>
</dbReference>
<dbReference type="GO" id="GO:0002055">
    <property type="term" value="F:adenine binding"/>
    <property type="evidence" value="ECO:0007669"/>
    <property type="project" value="TreeGrafter"/>
</dbReference>
<dbReference type="Gene3D" id="3.40.50.2020">
    <property type="match status" value="1"/>
</dbReference>
<keyword evidence="8" id="KW-0328">Glycosyltransferase</keyword>
<proteinExistence type="inferred from homology"/>
<evidence type="ECO:0000256" key="3">
    <source>
        <dbReference type="ARBA" id="ARBA00004496"/>
    </source>
</evidence>
<dbReference type="HAMAP" id="MF_00004">
    <property type="entry name" value="Aden_phosphoribosyltr"/>
    <property type="match status" value="1"/>
</dbReference>
<dbReference type="InterPro" id="IPR005764">
    <property type="entry name" value="Ade_phspho_trans"/>
</dbReference>
<gene>
    <name evidence="12" type="ORF">GM50_5790</name>
</gene>
<evidence type="ECO:0000256" key="1">
    <source>
        <dbReference type="ARBA" id="ARBA00000868"/>
    </source>
</evidence>
<dbReference type="GO" id="GO:0003999">
    <property type="term" value="F:adenine phosphoribosyltransferase activity"/>
    <property type="evidence" value="ECO:0007669"/>
    <property type="project" value="UniProtKB-EC"/>
</dbReference>
<organism evidence="12">
    <name type="scientific">freshwater metagenome</name>
    <dbReference type="NCBI Taxonomy" id="449393"/>
    <lineage>
        <taxon>unclassified sequences</taxon>
        <taxon>metagenomes</taxon>
        <taxon>ecological metagenomes</taxon>
    </lineage>
</organism>
<comment type="subcellular location">
    <subcellularLocation>
        <location evidence="3">Cytoplasm</location>
    </subcellularLocation>
</comment>
<evidence type="ECO:0000313" key="12">
    <source>
        <dbReference type="EMBL" id="KGA19372.1"/>
    </source>
</evidence>
<dbReference type="GO" id="GO:0016208">
    <property type="term" value="F:AMP binding"/>
    <property type="evidence" value="ECO:0007669"/>
    <property type="project" value="TreeGrafter"/>
</dbReference>
<feature type="domain" description="Phosphoribosyltransferase" evidence="11">
    <location>
        <begin position="49"/>
        <end position="152"/>
    </location>
</feature>
<comment type="pathway">
    <text evidence="4">Purine metabolism; AMP biosynthesis via salvage pathway; AMP from adenine: step 1/1.</text>
</comment>
<keyword evidence="10" id="KW-0660">Purine salvage</keyword>
<dbReference type="CDD" id="cd06223">
    <property type="entry name" value="PRTases_typeI"/>
    <property type="match status" value="1"/>
</dbReference>
<dbReference type="InterPro" id="IPR050054">
    <property type="entry name" value="UPRTase/APRTase"/>
</dbReference>
<dbReference type="EMBL" id="JNSK01000013">
    <property type="protein sequence ID" value="KGA19372.1"/>
    <property type="molecule type" value="Genomic_DNA"/>
</dbReference>
<evidence type="ECO:0000256" key="6">
    <source>
        <dbReference type="ARBA" id="ARBA00011893"/>
    </source>
</evidence>
<evidence type="ECO:0000256" key="2">
    <source>
        <dbReference type="ARBA" id="ARBA00003968"/>
    </source>
</evidence>
<evidence type="ECO:0000256" key="8">
    <source>
        <dbReference type="ARBA" id="ARBA00022676"/>
    </source>
</evidence>
<dbReference type="NCBIfam" id="NF002634">
    <property type="entry name" value="PRK02304.1-3"/>
    <property type="match status" value="1"/>
</dbReference>
<dbReference type="Pfam" id="PF00156">
    <property type="entry name" value="Pribosyltran"/>
    <property type="match status" value="1"/>
</dbReference>
<comment type="caution">
    <text evidence="12">The sequence shown here is derived from an EMBL/GenBank/DDBJ whole genome shotgun (WGS) entry which is preliminary data.</text>
</comment>
<dbReference type="GO" id="GO:0005737">
    <property type="term" value="C:cytoplasm"/>
    <property type="evidence" value="ECO:0007669"/>
    <property type="project" value="UniProtKB-SubCell"/>
</dbReference>
<dbReference type="PANTHER" id="PTHR32315:SF3">
    <property type="entry name" value="ADENINE PHOSPHORIBOSYLTRANSFERASE"/>
    <property type="match status" value="1"/>
</dbReference>
<dbReference type="PANTHER" id="PTHR32315">
    <property type="entry name" value="ADENINE PHOSPHORIBOSYLTRANSFERASE"/>
    <property type="match status" value="1"/>
</dbReference>
<dbReference type="GO" id="GO:0006168">
    <property type="term" value="P:adenine salvage"/>
    <property type="evidence" value="ECO:0007669"/>
    <property type="project" value="InterPro"/>
</dbReference>
<comment type="similarity">
    <text evidence="5">Belongs to the purine/pyrimidine phosphoribosyltransferase family.</text>
</comment>
<dbReference type="SUPFAM" id="SSF53271">
    <property type="entry name" value="PRTase-like"/>
    <property type="match status" value="1"/>
</dbReference>
<evidence type="ECO:0000256" key="7">
    <source>
        <dbReference type="ARBA" id="ARBA00022490"/>
    </source>
</evidence>